<evidence type="ECO:0000313" key="3">
    <source>
        <dbReference type="EMBL" id="MBE1460361.1"/>
    </source>
</evidence>
<dbReference type="InterPro" id="IPR044929">
    <property type="entry name" value="DNA/RNA_non-sp_Endonuclease_sf"/>
</dbReference>
<accession>A0ABR9HN03</accession>
<evidence type="ECO:0000256" key="1">
    <source>
        <dbReference type="SAM" id="MobiDB-lite"/>
    </source>
</evidence>
<keyword evidence="4" id="KW-1185">Reference proteome</keyword>
<feature type="compositionally biased region" description="Gly residues" evidence="1">
    <location>
        <begin position="432"/>
        <end position="449"/>
    </location>
</feature>
<feature type="region of interest" description="Disordered" evidence="1">
    <location>
        <begin position="1"/>
        <end position="25"/>
    </location>
</feature>
<feature type="compositionally biased region" description="Gly residues" evidence="1">
    <location>
        <begin position="589"/>
        <end position="598"/>
    </location>
</feature>
<feature type="region of interest" description="Disordered" evidence="1">
    <location>
        <begin position="430"/>
        <end position="477"/>
    </location>
</feature>
<feature type="region of interest" description="Disordered" evidence="1">
    <location>
        <begin position="790"/>
        <end position="810"/>
    </location>
</feature>
<dbReference type="Gene3D" id="3.40.570.10">
    <property type="entry name" value="Extracellular Endonuclease, subunit A"/>
    <property type="match status" value="1"/>
</dbReference>
<feature type="region of interest" description="Disordered" evidence="1">
    <location>
        <begin position="505"/>
        <end position="719"/>
    </location>
</feature>
<protein>
    <recommendedName>
        <fullName evidence="2">Type VII secretion system protein EssD-like domain-containing protein</fullName>
    </recommendedName>
</protein>
<feature type="compositionally biased region" description="Basic and acidic residues" evidence="1">
    <location>
        <begin position="536"/>
        <end position="552"/>
    </location>
</feature>
<feature type="compositionally biased region" description="Basic and acidic residues" evidence="1">
    <location>
        <begin position="573"/>
        <end position="588"/>
    </location>
</feature>
<reference evidence="3 4" key="1">
    <citation type="submission" date="2020-10" db="EMBL/GenBank/DDBJ databases">
        <title>Sequencing the genomes of 1000 actinobacteria strains.</title>
        <authorList>
            <person name="Klenk H.-P."/>
        </authorList>
    </citation>
    <scope>NUCLEOTIDE SEQUENCE [LARGE SCALE GENOMIC DNA]</scope>
    <source>
        <strain evidence="3 4">DSM 45157</strain>
    </source>
</reference>
<dbReference type="Proteomes" id="UP000598217">
    <property type="component" value="Unassembled WGS sequence"/>
</dbReference>
<feature type="compositionally biased region" description="Polar residues" evidence="1">
    <location>
        <begin position="452"/>
        <end position="461"/>
    </location>
</feature>
<dbReference type="Pfam" id="PF13930">
    <property type="entry name" value="Endonuclea_NS_2"/>
    <property type="match status" value="1"/>
</dbReference>
<feature type="region of interest" description="Disordered" evidence="1">
    <location>
        <begin position="979"/>
        <end position="1001"/>
    </location>
</feature>
<feature type="domain" description="Type VII secretion system protein EssD-like" evidence="2">
    <location>
        <begin position="782"/>
        <end position="930"/>
    </location>
</feature>
<gene>
    <name evidence="3" type="ORF">H4W79_004575</name>
</gene>
<feature type="compositionally biased region" description="Gly residues" evidence="1">
    <location>
        <begin position="622"/>
        <end position="652"/>
    </location>
</feature>
<evidence type="ECO:0000259" key="2">
    <source>
        <dbReference type="Pfam" id="PF13930"/>
    </source>
</evidence>
<proteinExistence type="predicted"/>
<organism evidence="3 4">
    <name type="scientific">Nocardiopsis terrae</name>
    <dbReference type="NCBI Taxonomy" id="372655"/>
    <lineage>
        <taxon>Bacteria</taxon>
        <taxon>Bacillati</taxon>
        <taxon>Actinomycetota</taxon>
        <taxon>Actinomycetes</taxon>
        <taxon>Streptosporangiales</taxon>
        <taxon>Nocardiopsidaceae</taxon>
        <taxon>Nocardiopsis</taxon>
    </lineage>
</organism>
<sequence length="1001" mass="106558">MLPGDPGTAPAAPKSIQEQHAALTDAEEKISPLTFPEPSVSPEYVNAMASGLRTVGGSISETGNSITGAWSGLREYYSAPESETLYEVLDPVATDGEEVSEALASAATALETFAENVESIKERWASLRTEAYELLGRIEAEGEDWDKADGVKGFFGGESGLVAENAALVSTGEKIIEDYAEYETACADAINKDVPERTSFAKMPEGDVELDPNVFYHGYEQDLSELATEWGSAPADTDHGWWVDAGAAVWDFGVGAVEDTGAMLGFHSSEGWFNQSWGDSLKEYHMDNLQSAASLVGLYDNESGEFGLASKDSVKGAWKDLAHSVVPWEEWGDRPGYVIGTALLNIGATVGGAALTATGVGAVVGVPLMAWRGMAIVDGMGGSGRGPDVDLPDLPDMPTNTPINAQVDSGQMEIIKAYMDQLVNPVYADSGDLGGGTSHSGSEGSGAGRVGVSNSQQQGDSSGVPASHRRNGEQGEATAEELRVFNELMENDPQLKERLEEHEPAFRELDSGDGSWTGGSGASRPLMDGSPGGAHRSMEADSDPHQDQRVDLSDTNEPGSRPRSGGDSTHAPASEHSRGPVAVLEREGGGSGGDGPSGRDGQDSSSRMTEDGQGRTTTAGGALTGGGPSSGGPGGSGHGPDAGQGSNDGGDQNGSQDDGTNTGGSRDGDHEGNPWDQEWNNDKLDKRYRAPVVPEARTHPLKPGDSGPPSFPEDGKRFAVDERLEPNSVWDVEGRGKFYTDGDGKIFHIDTHPGNKVDTNPELEKPRKDTKYAVDVIEHPGKKYHYETDSEARTTHAHGELQRLRSSADEGGMSLKEKNEFYRIDDQTDAGHKGKEEYPENDPYYHFEKWDGGHFFGTGFGGSGHHLNLYAQLREVNQIRKNTDESNNFYRLEKSWRELLENENNNVKVTFEAEYAGSSKVPVSVTVKHSVNGGDPVVTIFENTPDVKIEGQSRRKYGERFPSAAGSLLAGGALIGAGISGEASEDQDAGHPHSDLPLQAQ</sequence>
<feature type="compositionally biased region" description="Basic and acidic residues" evidence="1">
    <location>
        <begin position="790"/>
        <end position="808"/>
    </location>
</feature>
<comment type="caution">
    <text evidence="3">The sequence shown here is derived from an EMBL/GenBank/DDBJ whole genome shotgun (WGS) entry which is preliminary data.</text>
</comment>
<dbReference type="InterPro" id="IPR044927">
    <property type="entry name" value="Endonuclea_NS_2"/>
</dbReference>
<name>A0ABR9HN03_9ACTN</name>
<dbReference type="EMBL" id="JADBDY010000001">
    <property type="protein sequence ID" value="MBE1460361.1"/>
    <property type="molecule type" value="Genomic_DNA"/>
</dbReference>
<dbReference type="RefSeq" id="WP_191267128.1">
    <property type="nucleotide sequence ID" value="NZ_BMXJ01000001.1"/>
</dbReference>
<evidence type="ECO:0000313" key="4">
    <source>
        <dbReference type="Proteomes" id="UP000598217"/>
    </source>
</evidence>